<dbReference type="RefSeq" id="WP_157005651.1">
    <property type="nucleotide sequence ID" value="NZ_JYJA01000039.1"/>
</dbReference>
<name>A0A0M2H879_MICTR</name>
<dbReference type="OrthoDB" id="4329128at2"/>
<dbReference type="PATRIC" id="fig|69370.6.peg.3470"/>
<accession>A0A0M2H879</accession>
<evidence type="ECO:0000313" key="1">
    <source>
        <dbReference type="EMBL" id="KJL40791.1"/>
    </source>
</evidence>
<proteinExistence type="predicted"/>
<evidence type="ECO:0000313" key="2">
    <source>
        <dbReference type="Proteomes" id="UP000034098"/>
    </source>
</evidence>
<comment type="caution">
    <text evidence="1">The sequence shown here is derived from an EMBL/GenBank/DDBJ whole genome shotgun (WGS) entry which is preliminary data.</text>
</comment>
<gene>
    <name evidence="1" type="ORF">RS82_03407</name>
</gene>
<sequence>MSGTRRRSLLRAALIAAPGVEGLVIVQGDADFTKSPGGTFNVGWVGVGSGVVPTPGEVMLAVGGDLSVGAGTVLDVGANARDASDELLGGNVDVGGITTPDYETDGSRYRLNNGALQQELGAAATAPWSTWGGRSRWAGGCSSEEPWSCSSPWCVAGDPECEP</sequence>
<reference evidence="1 2" key="1">
    <citation type="submission" date="2015-02" db="EMBL/GenBank/DDBJ databases">
        <title>Draft genome sequences of ten Microbacterium spp. with emphasis on heavy metal contaminated environments.</title>
        <authorList>
            <person name="Corretto E."/>
        </authorList>
    </citation>
    <scope>NUCLEOTIDE SEQUENCE [LARGE SCALE GENOMIC DNA]</scope>
    <source>
        <strain evidence="1 2">DSM 8608</strain>
    </source>
</reference>
<keyword evidence="2" id="KW-1185">Reference proteome</keyword>
<organism evidence="1 2">
    <name type="scientific">Microbacterium trichothecenolyticum</name>
    <name type="common">Aureobacterium trichothecenolyticum</name>
    <dbReference type="NCBI Taxonomy" id="69370"/>
    <lineage>
        <taxon>Bacteria</taxon>
        <taxon>Bacillati</taxon>
        <taxon>Actinomycetota</taxon>
        <taxon>Actinomycetes</taxon>
        <taxon>Micrococcales</taxon>
        <taxon>Microbacteriaceae</taxon>
        <taxon>Microbacterium</taxon>
    </lineage>
</organism>
<protein>
    <submittedName>
        <fullName evidence="1">Uncharacterized protein</fullName>
    </submittedName>
</protein>
<dbReference type="AlphaFoldDB" id="A0A0M2H879"/>
<dbReference type="EMBL" id="JYJA01000039">
    <property type="protein sequence ID" value="KJL40791.1"/>
    <property type="molecule type" value="Genomic_DNA"/>
</dbReference>
<dbReference type="Proteomes" id="UP000034098">
    <property type="component" value="Unassembled WGS sequence"/>
</dbReference>